<reference evidence="2" key="1">
    <citation type="journal article" date="2012" name="Nat. Biotechnol.">
        <title>Draft genome sequence of pigeonpea (Cajanus cajan), an orphan legume crop of resource-poor farmers.</title>
        <authorList>
            <person name="Varshney R.K."/>
            <person name="Chen W."/>
            <person name="Li Y."/>
            <person name="Bharti A.K."/>
            <person name="Saxena R.K."/>
            <person name="Schlueter J.A."/>
            <person name="Donoghue M.T."/>
            <person name="Azam S."/>
            <person name="Fan G."/>
            <person name="Whaley A.M."/>
            <person name="Farmer A.D."/>
            <person name="Sheridan J."/>
            <person name="Iwata A."/>
            <person name="Tuteja R."/>
            <person name="Penmetsa R.V."/>
            <person name="Wu W."/>
            <person name="Upadhyaya H.D."/>
            <person name="Yang S.P."/>
            <person name="Shah T."/>
            <person name="Saxena K.B."/>
            <person name="Michael T."/>
            <person name="McCombie W.R."/>
            <person name="Yang B."/>
            <person name="Zhang G."/>
            <person name="Yang H."/>
            <person name="Wang J."/>
            <person name="Spillane C."/>
            <person name="Cook D.R."/>
            <person name="May G.D."/>
            <person name="Xu X."/>
            <person name="Jackson S.A."/>
        </authorList>
    </citation>
    <scope>NUCLEOTIDE SEQUENCE [LARGE SCALE GENOMIC DNA]</scope>
</reference>
<dbReference type="PANTHER" id="PTHR47723:SF19">
    <property type="entry name" value="POLYNUCLEOTIDYL TRANSFERASE, RIBONUCLEASE H-LIKE SUPERFAMILY PROTEIN"/>
    <property type="match status" value="1"/>
</dbReference>
<dbReference type="Pfam" id="PF13456">
    <property type="entry name" value="RVT_3"/>
    <property type="match status" value="1"/>
</dbReference>
<evidence type="ECO:0000313" key="2">
    <source>
        <dbReference type="EMBL" id="KYP45917.1"/>
    </source>
</evidence>
<keyword evidence="3" id="KW-1185">Reference proteome</keyword>
<dbReference type="Gene3D" id="3.30.420.10">
    <property type="entry name" value="Ribonuclease H-like superfamily/Ribonuclease H"/>
    <property type="match status" value="1"/>
</dbReference>
<dbReference type="InterPro" id="IPR053151">
    <property type="entry name" value="RNase_H-like"/>
</dbReference>
<gene>
    <name evidence="2" type="ORF">KK1_032531</name>
</gene>
<dbReference type="InterPro" id="IPR012337">
    <property type="entry name" value="RNaseH-like_sf"/>
</dbReference>
<dbReference type="CDD" id="cd06222">
    <property type="entry name" value="RNase_H_like"/>
    <property type="match status" value="1"/>
</dbReference>
<proteinExistence type="predicted"/>
<sequence>MLMSFTHIVPWMQHILQHKDKLLIISTLCPPTIDVVKVNVDGSCIPPHSMGGGGFIRDTHGEWLRGFSKAFGQGNAYMAELFSIKHGIELAWSLGYRKVVCESDCLEAVEAITHSTLASMASPSVRDLLIDILLLLSRMWQTHLLCIPREANIVADRLETFGSHNVTREFIVPPSFVMEAFLHDLLALG</sequence>
<accession>A0A151RTP1</accession>
<evidence type="ECO:0000313" key="3">
    <source>
        <dbReference type="Proteomes" id="UP000075243"/>
    </source>
</evidence>
<dbReference type="EMBL" id="KQ483575">
    <property type="protein sequence ID" value="KYP45917.1"/>
    <property type="molecule type" value="Genomic_DNA"/>
</dbReference>
<name>A0A151RTP1_CAJCA</name>
<dbReference type="OMA" id="CIPREAN"/>
<dbReference type="SUPFAM" id="SSF53098">
    <property type="entry name" value="Ribonuclease H-like"/>
    <property type="match status" value="1"/>
</dbReference>
<organism evidence="2 3">
    <name type="scientific">Cajanus cajan</name>
    <name type="common">Pigeon pea</name>
    <name type="synonym">Cajanus indicus</name>
    <dbReference type="NCBI Taxonomy" id="3821"/>
    <lineage>
        <taxon>Eukaryota</taxon>
        <taxon>Viridiplantae</taxon>
        <taxon>Streptophyta</taxon>
        <taxon>Embryophyta</taxon>
        <taxon>Tracheophyta</taxon>
        <taxon>Spermatophyta</taxon>
        <taxon>Magnoliopsida</taxon>
        <taxon>eudicotyledons</taxon>
        <taxon>Gunneridae</taxon>
        <taxon>Pentapetalae</taxon>
        <taxon>rosids</taxon>
        <taxon>fabids</taxon>
        <taxon>Fabales</taxon>
        <taxon>Fabaceae</taxon>
        <taxon>Papilionoideae</taxon>
        <taxon>50 kb inversion clade</taxon>
        <taxon>NPAAA clade</taxon>
        <taxon>indigoferoid/millettioid clade</taxon>
        <taxon>Phaseoleae</taxon>
        <taxon>Cajanus</taxon>
    </lineage>
</organism>
<dbReference type="Gramene" id="C.cajan_35679.t">
    <property type="protein sequence ID" value="C.cajan_35679.t"/>
    <property type="gene ID" value="C.cajan_35679"/>
</dbReference>
<protein>
    <submittedName>
        <fullName evidence="2">Ribonuclease H protein At1g65750 family</fullName>
    </submittedName>
</protein>
<dbReference type="GO" id="GO:0003676">
    <property type="term" value="F:nucleic acid binding"/>
    <property type="evidence" value="ECO:0007669"/>
    <property type="project" value="InterPro"/>
</dbReference>
<dbReference type="AlphaFoldDB" id="A0A151RTP1"/>
<dbReference type="InterPro" id="IPR002156">
    <property type="entry name" value="RNaseH_domain"/>
</dbReference>
<dbReference type="PANTHER" id="PTHR47723">
    <property type="entry name" value="OS05G0353850 PROTEIN"/>
    <property type="match status" value="1"/>
</dbReference>
<dbReference type="Proteomes" id="UP000075243">
    <property type="component" value="Unassembled WGS sequence"/>
</dbReference>
<dbReference type="InterPro" id="IPR036397">
    <property type="entry name" value="RNaseH_sf"/>
</dbReference>
<evidence type="ECO:0000259" key="1">
    <source>
        <dbReference type="Pfam" id="PF13456"/>
    </source>
</evidence>
<dbReference type="InterPro" id="IPR044730">
    <property type="entry name" value="RNase_H-like_dom_plant"/>
</dbReference>
<dbReference type="GO" id="GO:0004523">
    <property type="term" value="F:RNA-DNA hybrid ribonuclease activity"/>
    <property type="evidence" value="ECO:0007669"/>
    <property type="project" value="InterPro"/>
</dbReference>
<feature type="domain" description="RNase H type-1" evidence="1">
    <location>
        <begin position="39"/>
        <end position="158"/>
    </location>
</feature>